<keyword evidence="2" id="KW-1185">Reference proteome</keyword>
<dbReference type="SUPFAM" id="SSF140996">
    <property type="entry name" value="Hermes dimerisation domain"/>
    <property type="match status" value="1"/>
</dbReference>
<protein>
    <submittedName>
        <fullName evidence="1">42412_t:CDS:1</fullName>
    </submittedName>
</protein>
<reference evidence="1 2" key="1">
    <citation type="submission" date="2021-06" db="EMBL/GenBank/DDBJ databases">
        <authorList>
            <person name="Kallberg Y."/>
            <person name="Tangrot J."/>
            <person name="Rosling A."/>
        </authorList>
    </citation>
    <scope>NUCLEOTIDE SEQUENCE [LARGE SCALE GENOMIC DNA]</scope>
    <source>
        <strain evidence="1 2">120-4 pot B 10/14</strain>
    </source>
</reference>
<sequence>MLYLYSLIGVLEILAISRIYDNIEVLSSNEVSNQHKKTKYNDTRGGSSVRRRHKSCYLKVETVKGKKCGTKYKIGTSTSNCATHLNNVHGITEEQAKNNLVSLNIPHNELQQLELCQYLVDWIVSDFQPLTILQNKAFRKFITELDSKFQIPNAKHIKKLIHCAYNYLFLLIIKKLKNEAMSRLKPASLTNEINIEKIQDIFIAIDENTNQQKGTNLDKLIQSSNAIEKVKEPLYHAMCSRIIENKYHKMKNNLTVNSTTASKIMASSQNLSDTTSSHSTITTLYKPTLFNIFNNLLTINSQYEFNEYLAVSQIPFSSDPF</sequence>
<dbReference type="Proteomes" id="UP000789901">
    <property type="component" value="Unassembled WGS sequence"/>
</dbReference>
<evidence type="ECO:0000313" key="2">
    <source>
        <dbReference type="Proteomes" id="UP000789901"/>
    </source>
</evidence>
<gene>
    <name evidence="1" type="ORF">GMARGA_LOCUS22511</name>
</gene>
<dbReference type="EMBL" id="CAJVQB010021786">
    <property type="protein sequence ID" value="CAG8797986.1"/>
    <property type="molecule type" value="Genomic_DNA"/>
</dbReference>
<comment type="caution">
    <text evidence="1">The sequence shown here is derived from an EMBL/GenBank/DDBJ whole genome shotgun (WGS) entry which is preliminary data.</text>
</comment>
<accession>A0ABN7VTJ1</accession>
<proteinExistence type="predicted"/>
<evidence type="ECO:0000313" key="1">
    <source>
        <dbReference type="EMBL" id="CAG8797986.1"/>
    </source>
</evidence>
<feature type="non-terminal residue" evidence="1">
    <location>
        <position position="321"/>
    </location>
</feature>
<organism evidence="1 2">
    <name type="scientific">Gigaspora margarita</name>
    <dbReference type="NCBI Taxonomy" id="4874"/>
    <lineage>
        <taxon>Eukaryota</taxon>
        <taxon>Fungi</taxon>
        <taxon>Fungi incertae sedis</taxon>
        <taxon>Mucoromycota</taxon>
        <taxon>Glomeromycotina</taxon>
        <taxon>Glomeromycetes</taxon>
        <taxon>Diversisporales</taxon>
        <taxon>Gigasporaceae</taxon>
        <taxon>Gigaspora</taxon>
    </lineage>
</organism>
<name>A0ABN7VTJ1_GIGMA</name>